<dbReference type="GO" id="GO:0005524">
    <property type="term" value="F:ATP binding"/>
    <property type="evidence" value="ECO:0007669"/>
    <property type="project" value="UniProtKB-KW"/>
</dbReference>
<evidence type="ECO:0000259" key="5">
    <source>
        <dbReference type="PROSITE" id="PS50893"/>
    </source>
</evidence>
<dbReference type="GO" id="GO:0016887">
    <property type="term" value="F:ATP hydrolysis activity"/>
    <property type="evidence" value="ECO:0007669"/>
    <property type="project" value="InterPro"/>
</dbReference>
<name>A0A3E2TP71_9FIRM</name>
<dbReference type="PROSITE" id="PS50893">
    <property type="entry name" value="ABC_TRANSPORTER_2"/>
    <property type="match status" value="1"/>
</dbReference>
<keyword evidence="2" id="KW-0813">Transport</keyword>
<dbReference type="EMBL" id="QVEP01000012">
    <property type="protein sequence ID" value="RGB80275.1"/>
    <property type="molecule type" value="Genomic_DNA"/>
</dbReference>
<evidence type="ECO:0000256" key="1">
    <source>
        <dbReference type="ARBA" id="ARBA00005417"/>
    </source>
</evidence>
<reference evidence="6 7" key="1">
    <citation type="submission" date="2018-08" db="EMBL/GenBank/DDBJ databases">
        <title>A genome reference for cultivated species of the human gut microbiota.</title>
        <authorList>
            <person name="Zou Y."/>
            <person name="Xue W."/>
            <person name="Luo G."/>
        </authorList>
    </citation>
    <scope>NUCLEOTIDE SEQUENCE [LARGE SCALE GENOMIC DNA]</scope>
    <source>
        <strain evidence="6 7">AF45-17</strain>
    </source>
</reference>
<dbReference type="InterPro" id="IPR003439">
    <property type="entry name" value="ABC_transporter-like_ATP-bd"/>
</dbReference>
<evidence type="ECO:0000313" key="6">
    <source>
        <dbReference type="EMBL" id="RGB80275.1"/>
    </source>
</evidence>
<comment type="similarity">
    <text evidence="1">Belongs to the ABC transporter superfamily.</text>
</comment>
<dbReference type="AlphaFoldDB" id="A0A3E2TP71"/>
<accession>A0A3E2TP71</accession>
<dbReference type="SMART" id="SM00382">
    <property type="entry name" value="AAA"/>
    <property type="match status" value="1"/>
</dbReference>
<dbReference type="Pfam" id="PF00005">
    <property type="entry name" value="ABC_tran"/>
    <property type="match status" value="1"/>
</dbReference>
<protein>
    <submittedName>
        <fullName evidence="6">ABC transporter ATP-binding protein</fullName>
    </submittedName>
</protein>
<dbReference type="PANTHER" id="PTHR43335">
    <property type="entry name" value="ABC TRANSPORTER, ATP-BINDING PROTEIN"/>
    <property type="match status" value="1"/>
</dbReference>
<dbReference type="Gene3D" id="3.40.50.300">
    <property type="entry name" value="P-loop containing nucleotide triphosphate hydrolases"/>
    <property type="match status" value="1"/>
</dbReference>
<evidence type="ECO:0000313" key="7">
    <source>
        <dbReference type="Proteomes" id="UP000260773"/>
    </source>
</evidence>
<organism evidence="6 7">
    <name type="scientific">Coprococcus catus</name>
    <dbReference type="NCBI Taxonomy" id="116085"/>
    <lineage>
        <taxon>Bacteria</taxon>
        <taxon>Bacillati</taxon>
        <taxon>Bacillota</taxon>
        <taxon>Clostridia</taxon>
        <taxon>Lachnospirales</taxon>
        <taxon>Lachnospiraceae</taxon>
        <taxon>Coprococcus</taxon>
    </lineage>
</organism>
<sequence length="313" mass="35970">MIEIRHLYKAFDNHMVLRNLNMKINEGAVYGFVGPNGAGKTTTMRIIAGLLKADSGQILIDGEDIDARHKELIGYMPDFFGVYDRLRVKEYMAFFASIYGLDKEETEKKIRQLLELVRLTEKKEAYVDSLSRGMKQRLCLARCMIHDPKLLILDEPASGLDPRARYEFKEIIRQLRKEGRTIMISSHILSDLSEMCTNICIIDEGRCVMEGSVDEIEYHMIAASPLVIRTAGRQEDAIRLIRQNEMVETLSYNENEIQAVFKGEREDEVMLLHELMAADIPVYSFGRDRSSLETLFMQITDREVKEHAHESGL</sequence>
<evidence type="ECO:0000256" key="2">
    <source>
        <dbReference type="ARBA" id="ARBA00022448"/>
    </source>
</evidence>
<evidence type="ECO:0000256" key="3">
    <source>
        <dbReference type="ARBA" id="ARBA00022741"/>
    </source>
</evidence>
<keyword evidence="3" id="KW-0547">Nucleotide-binding</keyword>
<gene>
    <name evidence="6" type="ORF">DW070_06935</name>
</gene>
<dbReference type="InterPro" id="IPR003593">
    <property type="entry name" value="AAA+_ATPase"/>
</dbReference>
<evidence type="ECO:0000256" key="4">
    <source>
        <dbReference type="ARBA" id="ARBA00022840"/>
    </source>
</evidence>
<dbReference type="PANTHER" id="PTHR43335:SF3">
    <property type="entry name" value="ABC TRANSPORTER"/>
    <property type="match status" value="1"/>
</dbReference>
<dbReference type="Proteomes" id="UP000260773">
    <property type="component" value="Unassembled WGS sequence"/>
</dbReference>
<feature type="domain" description="ABC transporter" evidence="5">
    <location>
        <begin position="2"/>
        <end position="229"/>
    </location>
</feature>
<comment type="caution">
    <text evidence="6">The sequence shown here is derived from an EMBL/GenBank/DDBJ whole genome shotgun (WGS) entry which is preliminary data.</text>
</comment>
<proteinExistence type="inferred from homology"/>
<dbReference type="InterPro" id="IPR027417">
    <property type="entry name" value="P-loop_NTPase"/>
</dbReference>
<dbReference type="CDD" id="cd03230">
    <property type="entry name" value="ABC_DR_subfamily_A"/>
    <property type="match status" value="1"/>
</dbReference>
<keyword evidence="4 6" id="KW-0067">ATP-binding</keyword>
<dbReference type="SUPFAM" id="SSF52540">
    <property type="entry name" value="P-loop containing nucleoside triphosphate hydrolases"/>
    <property type="match status" value="1"/>
</dbReference>